<accession>A0A1D8UX30</accession>
<dbReference type="Proteomes" id="UP000179145">
    <property type="component" value="Chromosome"/>
</dbReference>
<dbReference type="eggNOG" id="COG0304">
    <property type="taxonomic scope" value="Bacteria"/>
</dbReference>
<name>A0A1D8UX30_9PROT</name>
<dbReference type="STRING" id="153496.A0U89_02260"/>
<organism evidence="3 4">
    <name type="scientific">Kozakia baliensis</name>
    <dbReference type="NCBI Taxonomy" id="153496"/>
    <lineage>
        <taxon>Bacteria</taxon>
        <taxon>Pseudomonadati</taxon>
        <taxon>Pseudomonadota</taxon>
        <taxon>Alphaproteobacteria</taxon>
        <taxon>Acetobacterales</taxon>
        <taxon>Acetobacteraceae</taxon>
        <taxon>Kozakia</taxon>
    </lineage>
</organism>
<reference evidence="3 4" key="1">
    <citation type="journal article" date="2016" name="Microb. Cell Fact.">
        <title>Dissection of exopolysaccharide biosynthesis in Kozakia baliensis.</title>
        <authorList>
            <person name="Brandt J.U."/>
            <person name="Jakob F."/>
            <person name="Behr J."/>
            <person name="Geissler A.J."/>
            <person name="Vogel R.F."/>
        </authorList>
    </citation>
    <scope>NUCLEOTIDE SEQUENCE [LARGE SCALE GENOMIC DNA]</scope>
    <source>
        <strain evidence="3 4">DSM 14400</strain>
    </source>
</reference>
<evidence type="ECO:0000259" key="2">
    <source>
        <dbReference type="Pfam" id="PF13723"/>
    </source>
</evidence>
<sequence length="236" mass="24906">MRGEEPHEETERPLPVPPFLAPNERRRTSAVVRLALEIAREACAQAQCDGATLSAVFSSSNGDGAVLDSILHALCTPGEDVSPTQFHNSVHNAPAGYWTIGQNSIQPATAIGLYDGSFGGGLLKATAEAVVEGKPVLLCVYDRPVPGPIGTVRHTQHNFGVGLVLDPVSGKGTNLEFHFDPRPCAGDWPRDPALRRIAEHNPAARSLPLLTLLAQGVPGSVRVDCGAGHLVLSVQP</sequence>
<evidence type="ECO:0000256" key="1">
    <source>
        <dbReference type="SAM" id="MobiDB-lite"/>
    </source>
</evidence>
<dbReference type="InterPro" id="IPR016039">
    <property type="entry name" value="Thiolase-like"/>
</dbReference>
<proteinExistence type="predicted"/>
<feature type="compositionally biased region" description="Basic and acidic residues" evidence="1">
    <location>
        <begin position="1"/>
        <end position="12"/>
    </location>
</feature>
<feature type="region of interest" description="Disordered" evidence="1">
    <location>
        <begin position="1"/>
        <end position="21"/>
    </location>
</feature>
<keyword evidence="4" id="KW-1185">Reference proteome</keyword>
<gene>
    <name evidence="3" type="ORF">A0U89_02260</name>
</gene>
<protein>
    <recommendedName>
        <fullName evidence="2">Beta-ketoacyl synthase-like N-terminal domain-containing protein</fullName>
    </recommendedName>
</protein>
<dbReference type="KEGG" id="kba:A0U89_02260"/>
<evidence type="ECO:0000313" key="4">
    <source>
        <dbReference type="Proteomes" id="UP000179145"/>
    </source>
</evidence>
<feature type="domain" description="Beta-ketoacyl synthase-like N-terminal" evidence="2">
    <location>
        <begin position="11"/>
        <end position="176"/>
    </location>
</feature>
<dbReference type="AlphaFoldDB" id="A0A1D8UX30"/>
<dbReference type="Pfam" id="PF13723">
    <property type="entry name" value="Ketoacyl-synt_2"/>
    <property type="match status" value="1"/>
</dbReference>
<dbReference type="EMBL" id="CP014674">
    <property type="protein sequence ID" value="AOX18057.1"/>
    <property type="molecule type" value="Genomic_DNA"/>
</dbReference>
<evidence type="ECO:0000313" key="3">
    <source>
        <dbReference type="EMBL" id="AOX18057.1"/>
    </source>
</evidence>
<dbReference type="GO" id="GO:0016746">
    <property type="term" value="F:acyltransferase activity"/>
    <property type="evidence" value="ECO:0007669"/>
    <property type="project" value="InterPro"/>
</dbReference>
<dbReference type="InterPro" id="IPR014030">
    <property type="entry name" value="Ketoacyl_synth_N"/>
</dbReference>
<dbReference type="SUPFAM" id="SSF53901">
    <property type="entry name" value="Thiolase-like"/>
    <property type="match status" value="1"/>
</dbReference>